<keyword evidence="5" id="KW-0460">Magnesium</keyword>
<dbReference type="PANTHER" id="PTHR12001:SF85">
    <property type="entry name" value="SHORT CHAIN ISOPRENYL DIPHOSPHATE SYNTHASE"/>
    <property type="match status" value="1"/>
</dbReference>
<evidence type="ECO:0000256" key="2">
    <source>
        <dbReference type="ARBA" id="ARBA00006706"/>
    </source>
</evidence>
<proteinExistence type="inferred from homology"/>
<accession>A0A399EVR9</accession>
<dbReference type="SFLD" id="SFLDS00005">
    <property type="entry name" value="Isoprenoid_Synthase_Type_I"/>
    <property type="match status" value="1"/>
</dbReference>
<evidence type="ECO:0000256" key="1">
    <source>
        <dbReference type="ARBA" id="ARBA00001946"/>
    </source>
</evidence>
<dbReference type="SFLD" id="SFLDG01017">
    <property type="entry name" value="Polyprenyl_Transferase_Like"/>
    <property type="match status" value="1"/>
</dbReference>
<dbReference type="InterPro" id="IPR000092">
    <property type="entry name" value="Polyprenyl_synt"/>
</dbReference>
<dbReference type="GO" id="GO:0106350">
    <property type="term" value="F:all-trans-octaprenyl-diphosphate synthase activity"/>
    <property type="evidence" value="ECO:0007669"/>
    <property type="project" value="UniProtKB-EC"/>
</dbReference>
<keyword evidence="3 6" id="KW-0808">Transferase</keyword>
<dbReference type="PROSITE" id="PS00723">
    <property type="entry name" value="POLYPRENYL_SYNTHASE_1"/>
    <property type="match status" value="1"/>
</dbReference>
<dbReference type="InterPro" id="IPR008949">
    <property type="entry name" value="Isoprenoid_synthase_dom_sf"/>
</dbReference>
<dbReference type="EMBL" id="QWKZ01000019">
    <property type="protein sequence ID" value="RIH87700.1"/>
    <property type="molecule type" value="Genomic_DNA"/>
</dbReference>
<organism evidence="7 8">
    <name type="scientific">Meiothermus luteus</name>
    <dbReference type="NCBI Taxonomy" id="2026184"/>
    <lineage>
        <taxon>Bacteria</taxon>
        <taxon>Thermotogati</taxon>
        <taxon>Deinococcota</taxon>
        <taxon>Deinococci</taxon>
        <taxon>Thermales</taxon>
        <taxon>Thermaceae</taxon>
        <taxon>Meiothermus</taxon>
    </lineage>
</organism>
<evidence type="ECO:0000256" key="5">
    <source>
        <dbReference type="ARBA" id="ARBA00022842"/>
    </source>
</evidence>
<dbReference type="Pfam" id="PF00348">
    <property type="entry name" value="polyprenyl_synt"/>
    <property type="match status" value="1"/>
</dbReference>
<dbReference type="AlphaFoldDB" id="A0A399EVR9"/>
<dbReference type="PANTHER" id="PTHR12001">
    <property type="entry name" value="GERANYLGERANYL PYROPHOSPHATE SYNTHASE"/>
    <property type="match status" value="1"/>
</dbReference>
<reference evidence="7 8" key="1">
    <citation type="submission" date="2018-08" db="EMBL/GenBank/DDBJ databases">
        <title>Meiothermus luteus KCTC 52599 genome sequencing project.</title>
        <authorList>
            <person name="Da Costa M.S."/>
            <person name="Albuquerque L."/>
            <person name="Raposo P."/>
            <person name="Froufe H.J.C."/>
            <person name="Barroso C.S."/>
            <person name="Egas C."/>
        </authorList>
    </citation>
    <scope>NUCLEOTIDE SEQUENCE [LARGE SCALE GENOMIC DNA]</scope>
    <source>
        <strain evidence="7 8">KCTC 52599</strain>
    </source>
</reference>
<dbReference type="RefSeq" id="WP_119359529.1">
    <property type="nucleotide sequence ID" value="NZ_QWKZ01000019.1"/>
</dbReference>
<dbReference type="EC" id="2.5.1.90" evidence="7"/>
<dbReference type="SUPFAM" id="SSF48576">
    <property type="entry name" value="Terpenoid synthases"/>
    <property type="match status" value="1"/>
</dbReference>
<evidence type="ECO:0000313" key="7">
    <source>
        <dbReference type="EMBL" id="RIH87700.1"/>
    </source>
</evidence>
<dbReference type="OrthoDB" id="9805316at2"/>
<dbReference type="GO" id="GO:0008299">
    <property type="term" value="P:isoprenoid biosynthetic process"/>
    <property type="evidence" value="ECO:0007669"/>
    <property type="project" value="InterPro"/>
</dbReference>
<name>A0A399EVR9_9DEIN</name>
<gene>
    <name evidence="7" type="primary">ispB</name>
    <name evidence="7" type="ORF">Mlute_00861</name>
</gene>
<dbReference type="Gene3D" id="1.10.600.10">
    <property type="entry name" value="Farnesyl Diphosphate Synthase"/>
    <property type="match status" value="1"/>
</dbReference>
<evidence type="ECO:0000256" key="3">
    <source>
        <dbReference type="ARBA" id="ARBA00022679"/>
    </source>
</evidence>
<comment type="cofactor">
    <cofactor evidence="1">
        <name>Mg(2+)</name>
        <dbReference type="ChEBI" id="CHEBI:18420"/>
    </cofactor>
</comment>
<dbReference type="CDD" id="cd00685">
    <property type="entry name" value="Trans_IPPS_HT"/>
    <property type="match status" value="1"/>
</dbReference>
<keyword evidence="8" id="KW-1185">Reference proteome</keyword>
<dbReference type="Proteomes" id="UP000265800">
    <property type="component" value="Unassembled WGS sequence"/>
</dbReference>
<comment type="caution">
    <text evidence="7">The sequence shown here is derived from an EMBL/GenBank/DDBJ whole genome shotgun (WGS) entry which is preliminary data.</text>
</comment>
<evidence type="ECO:0000256" key="4">
    <source>
        <dbReference type="ARBA" id="ARBA00022723"/>
    </source>
</evidence>
<evidence type="ECO:0000313" key="8">
    <source>
        <dbReference type="Proteomes" id="UP000265800"/>
    </source>
</evidence>
<comment type="similarity">
    <text evidence="2 6">Belongs to the FPP/GGPP synthase family.</text>
</comment>
<protein>
    <submittedName>
        <fullName evidence="7">Octaprenyl diphosphate synthase</fullName>
        <ecNumber evidence="7">2.5.1.90</ecNumber>
    </submittedName>
</protein>
<dbReference type="GO" id="GO:0046872">
    <property type="term" value="F:metal ion binding"/>
    <property type="evidence" value="ECO:0007669"/>
    <property type="project" value="UniProtKB-KW"/>
</dbReference>
<dbReference type="PROSITE" id="PS00444">
    <property type="entry name" value="POLYPRENYL_SYNTHASE_2"/>
    <property type="match status" value="1"/>
</dbReference>
<sequence length="336" mass="36832">MTALPSAAEVRQAIQGCLLSALPRPETASRPELAQFARMLRDYPERGGKMLRGALLVYTGLAYGAALEQLLPVAAALELFQNWALIHDDIEDGSDERRGKPALHRIYGVPLALNAGDALHALQWGLLVQAGVPQGVLLEFVRLVERTAQGQHLEIAWMEGQRLDLTEADYLEMVGLKAAYYTAVAPLRLGVLVAGGEPPQAFEEAGMKLGTGFQIVDDVLNLKGDPAKYGKEIGGDLWEGKRTLVLLHFLRNAGPEERQRAERLLCLPRPQKPAAEVAWLHHRLISSGALAYAERVAEGFLEEGLGRLRPLLQEAPRRAFGARVVELLEGLVRREA</sequence>
<evidence type="ECO:0000256" key="6">
    <source>
        <dbReference type="RuleBase" id="RU004466"/>
    </source>
</evidence>
<dbReference type="InterPro" id="IPR033749">
    <property type="entry name" value="Polyprenyl_synt_CS"/>
</dbReference>
<keyword evidence="4" id="KW-0479">Metal-binding</keyword>